<dbReference type="GO" id="GO:0051301">
    <property type="term" value="P:cell division"/>
    <property type="evidence" value="ECO:0007669"/>
    <property type="project" value="UniProtKB-KW"/>
</dbReference>
<dbReference type="GO" id="GO:0005680">
    <property type="term" value="C:anaphase-promoting complex"/>
    <property type="evidence" value="ECO:0007669"/>
    <property type="project" value="InterPro"/>
</dbReference>
<keyword evidence="3" id="KW-0132">Cell division</keyword>
<reference evidence="7" key="1">
    <citation type="submission" date="2021-12" db="EMBL/GenBank/DDBJ databases">
        <authorList>
            <person name="King R."/>
        </authorList>
    </citation>
    <scope>NUCLEOTIDE SEQUENCE</scope>
</reference>
<evidence type="ECO:0000313" key="8">
    <source>
        <dbReference type="Proteomes" id="UP001152759"/>
    </source>
</evidence>
<feature type="compositionally biased region" description="Polar residues" evidence="6">
    <location>
        <begin position="31"/>
        <end position="46"/>
    </location>
</feature>
<evidence type="ECO:0008006" key="9">
    <source>
        <dbReference type="Google" id="ProtNLM"/>
    </source>
</evidence>
<name>A0A9P0ABK9_BEMTA</name>
<protein>
    <recommendedName>
        <fullName evidence="9">Anaphase-promoting complex subunit 15</fullName>
    </recommendedName>
</protein>
<dbReference type="PANTHER" id="PTHR22526:SF2">
    <property type="entry name" value="ANAPHASE PROMOTING COMPLEX C SUBUNIT 15, PSEUDOGENE-RELATED"/>
    <property type="match status" value="1"/>
</dbReference>
<dbReference type="PANTHER" id="PTHR22526">
    <property type="entry name" value="ANAPHASE PROMOTING COMPLEX C SUBUNIT 15, PSEUDOGENE-RELATED"/>
    <property type="match status" value="1"/>
</dbReference>
<dbReference type="InterPro" id="IPR026182">
    <property type="entry name" value="ANAPC15"/>
</dbReference>
<feature type="compositionally biased region" description="Basic and acidic residues" evidence="6">
    <location>
        <begin position="96"/>
        <end position="107"/>
    </location>
</feature>
<keyword evidence="4" id="KW-0498">Mitosis</keyword>
<keyword evidence="5" id="KW-0131">Cell cycle</keyword>
<feature type="region of interest" description="Disordered" evidence="6">
    <location>
        <begin position="22"/>
        <end position="107"/>
    </location>
</feature>
<keyword evidence="8" id="KW-1185">Reference proteome</keyword>
<sequence>MAVPLFPTLSPRVVDPLWFSVDKPKNDESDLAQQEQQHQSWMNSIGSREAEFTPIGKTSDQPAEEEDDEEEEEEDNDDDDSETHDDDEDELEMEVTYERDSPVDPLR</sequence>
<dbReference type="EMBL" id="OU963865">
    <property type="protein sequence ID" value="CAH0388285.1"/>
    <property type="molecule type" value="Genomic_DNA"/>
</dbReference>
<evidence type="ECO:0000256" key="3">
    <source>
        <dbReference type="ARBA" id="ARBA00022618"/>
    </source>
</evidence>
<comment type="similarity">
    <text evidence="2">Belongs to the APC15 family.</text>
</comment>
<organism evidence="7 8">
    <name type="scientific">Bemisia tabaci</name>
    <name type="common">Sweetpotato whitefly</name>
    <name type="synonym">Aleurodes tabaci</name>
    <dbReference type="NCBI Taxonomy" id="7038"/>
    <lineage>
        <taxon>Eukaryota</taxon>
        <taxon>Metazoa</taxon>
        <taxon>Ecdysozoa</taxon>
        <taxon>Arthropoda</taxon>
        <taxon>Hexapoda</taxon>
        <taxon>Insecta</taxon>
        <taxon>Pterygota</taxon>
        <taxon>Neoptera</taxon>
        <taxon>Paraneoptera</taxon>
        <taxon>Hemiptera</taxon>
        <taxon>Sternorrhyncha</taxon>
        <taxon>Aleyrodoidea</taxon>
        <taxon>Aleyrodidae</taxon>
        <taxon>Aleyrodinae</taxon>
        <taxon>Bemisia</taxon>
    </lineage>
</organism>
<evidence type="ECO:0000256" key="1">
    <source>
        <dbReference type="ARBA" id="ARBA00004906"/>
    </source>
</evidence>
<dbReference type="KEGG" id="btab:109034326"/>
<dbReference type="Proteomes" id="UP001152759">
    <property type="component" value="Chromosome 4"/>
</dbReference>
<evidence type="ECO:0000256" key="4">
    <source>
        <dbReference type="ARBA" id="ARBA00022776"/>
    </source>
</evidence>
<comment type="pathway">
    <text evidence="1">Protein modification; protein ubiquitination.</text>
</comment>
<feature type="compositionally biased region" description="Acidic residues" evidence="6">
    <location>
        <begin position="62"/>
        <end position="95"/>
    </location>
</feature>
<evidence type="ECO:0000256" key="5">
    <source>
        <dbReference type="ARBA" id="ARBA00023306"/>
    </source>
</evidence>
<accession>A0A9P0ABK9</accession>
<evidence type="ECO:0000313" key="7">
    <source>
        <dbReference type="EMBL" id="CAH0388285.1"/>
    </source>
</evidence>
<dbReference type="Pfam" id="PF15243">
    <property type="entry name" value="ANAPC15"/>
    <property type="match status" value="1"/>
</dbReference>
<proteinExistence type="inferred from homology"/>
<evidence type="ECO:0000256" key="6">
    <source>
        <dbReference type="SAM" id="MobiDB-lite"/>
    </source>
</evidence>
<gene>
    <name evidence="7" type="ORF">BEMITA_LOCUS7206</name>
</gene>
<evidence type="ECO:0000256" key="2">
    <source>
        <dbReference type="ARBA" id="ARBA00009618"/>
    </source>
</evidence>
<dbReference type="OrthoDB" id="6362917at2759"/>
<dbReference type="GO" id="GO:0090266">
    <property type="term" value="P:regulation of mitotic cell cycle spindle assembly checkpoint"/>
    <property type="evidence" value="ECO:0007669"/>
    <property type="project" value="InterPro"/>
</dbReference>
<dbReference type="AlphaFoldDB" id="A0A9P0ABK9"/>